<evidence type="ECO:0000259" key="3">
    <source>
        <dbReference type="Pfam" id="PF02369"/>
    </source>
</evidence>
<dbReference type="GO" id="GO:0007155">
    <property type="term" value="P:cell adhesion"/>
    <property type="evidence" value="ECO:0007669"/>
    <property type="project" value="InterPro"/>
</dbReference>
<dbReference type="RefSeq" id="WP_177216237.1">
    <property type="nucleotide sequence ID" value="NZ_CAWRBG010000068.1"/>
</dbReference>
<feature type="signal peptide" evidence="2">
    <location>
        <begin position="1"/>
        <end position="27"/>
    </location>
</feature>
<dbReference type="FunFam" id="2.40.160.160:FF:000001">
    <property type="entry name" value="Intimin-like inverse autotransporter SinH"/>
    <property type="match status" value="1"/>
</dbReference>
<dbReference type="InterPro" id="IPR024519">
    <property type="entry name" value="IAT_beta"/>
</dbReference>
<dbReference type="STRING" id="351659.SAMN05421784_12335"/>
<protein>
    <submittedName>
        <fullName evidence="5">Adhesin/invasin</fullName>
    </submittedName>
</protein>
<dbReference type="Gene3D" id="2.40.160.160">
    <property type="entry name" value="Inverse autotransporter, beta-domain"/>
    <property type="match status" value="1"/>
</dbReference>
<feature type="domain" description="Inverse autotransporter beta-domain" evidence="4">
    <location>
        <begin position="72"/>
        <end position="345"/>
    </location>
</feature>
<comment type="similarity">
    <text evidence="1">Belongs to the intimin/invasin family.</text>
</comment>
<dbReference type="GO" id="GO:0009279">
    <property type="term" value="C:cell outer membrane"/>
    <property type="evidence" value="ECO:0007669"/>
    <property type="project" value="TreeGrafter"/>
</dbReference>
<dbReference type="Gene3D" id="2.60.40.10">
    <property type="entry name" value="Immunoglobulins"/>
    <property type="match status" value="3"/>
</dbReference>
<reference evidence="6" key="1">
    <citation type="submission" date="2016-10" db="EMBL/GenBank/DDBJ databases">
        <authorList>
            <person name="Varghese N."/>
            <person name="Submissions S."/>
        </authorList>
    </citation>
    <scope>NUCLEOTIDE SEQUENCE [LARGE SCALE GENOMIC DNA]</scope>
    <source>
        <strain evidence="6">DSM 18168</strain>
    </source>
</reference>
<evidence type="ECO:0000313" key="6">
    <source>
        <dbReference type="Proteomes" id="UP000242496"/>
    </source>
</evidence>
<dbReference type="InterPro" id="IPR003344">
    <property type="entry name" value="Big_1_dom"/>
</dbReference>
<evidence type="ECO:0000256" key="1">
    <source>
        <dbReference type="ARBA" id="ARBA00010116"/>
    </source>
</evidence>
<feature type="chain" id="PRO_5017216112" evidence="2">
    <location>
        <begin position="28"/>
        <end position="1153"/>
    </location>
</feature>
<dbReference type="InterPro" id="IPR008964">
    <property type="entry name" value="Invasin/intimin_cell_adhesion"/>
</dbReference>
<dbReference type="AlphaFoldDB" id="A0A1I7IST9"/>
<evidence type="ECO:0000256" key="2">
    <source>
        <dbReference type="SAM" id="SignalP"/>
    </source>
</evidence>
<accession>A0A1I7IST9</accession>
<dbReference type="Gene3D" id="2.60.40.1080">
    <property type="match status" value="1"/>
</dbReference>
<feature type="domain" description="Big-1" evidence="3">
    <location>
        <begin position="593"/>
        <end position="668"/>
    </location>
</feature>
<dbReference type="InterPro" id="IPR051715">
    <property type="entry name" value="Intimin-Invasin_domain"/>
</dbReference>
<gene>
    <name evidence="5" type="ORF">SAMN05421784_12335</name>
</gene>
<proteinExistence type="inferred from homology"/>
<name>A0A1I7IST9_9GAMM</name>
<keyword evidence="2" id="KW-0732">Signal</keyword>
<dbReference type="InterPro" id="IPR013783">
    <property type="entry name" value="Ig-like_fold"/>
</dbReference>
<dbReference type="EMBL" id="FPBJ01000023">
    <property type="protein sequence ID" value="SFU76005.1"/>
    <property type="molecule type" value="Genomic_DNA"/>
</dbReference>
<organism evidence="5 6">
    <name type="scientific">Xenorhabdus koppenhoeferi</name>
    <dbReference type="NCBI Taxonomy" id="351659"/>
    <lineage>
        <taxon>Bacteria</taxon>
        <taxon>Pseudomonadati</taxon>
        <taxon>Pseudomonadota</taxon>
        <taxon>Gammaproteobacteria</taxon>
        <taxon>Enterobacterales</taxon>
        <taxon>Morganellaceae</taxon>
        <taxon>Xenorhabdus</taxon>
    </lineage>
</organism>
<dbReference type="Proteomes" id="UP000242496">
    <property type="component" value="Unassembled WGS sequence"/>
</dbReference>
<evidence type="ECO:0000259" key="4">
    <source>
        <dbReference type="Pfam" id="PF11924"/>
    </source>
</evidence>
<keyword evidence="6" id="KW-1185">Reference proteome</keyword>
<dbReference type="PRINTS" id="PR01369">
    <property type="entry name" value="INTIMIN"/>
</dbReference>
<dbReference type="PANTHER" id="PTHR39576:SF2">
    <property type="entry name" value="ATTACHING AND EFFACING PROTEIN HOMOLOG-RELATED"/>
    <property type="match status" value="1"/>
</dbReference>
<dbReference type="SUPFAM" id="SSF49373">
    <property type="entry name" value="Invasin/intimin cell-adhesion fragments"/>
    <property type="match status" value="4"/>
</dbReference>
<dbReference type="Pfam" id="PF11924">
    <property type="entry name" value="IAT_beta"/>
    <property type="match status" value="1"/>
</dbReference>
<dbReference type="InterPro" id="IPR038177">
    <property type="entry name" value="IAT_beta_sf"/>
</dbReference>
<evidence type="ECO:0000313" key="5">
    <source>
        <dbReference type="EMBL" id="SFU76005.1"/>
    </source>
</evidence>
<dbReference type="PANTHER" id="PTHR39576">
    <property type="entry name" value="ATTACHING AND EFFACING PROTEIN HOMOLOG-RELATED-RELATED"/>
    <property type="match status" value="1"/>
</dbReference>
<dbReference type="Pfam" id="PF02369">
    <property type="entry name" value="Big_1"/>
    <property type="match status" value="1"/>
</dbReference>
<sequence>MDSYFNHKIFRLSVLAYSLFLPFTPMSAFSVSERIDGNKTERTGLQQAGNENSTKNVHDDNAGVIAQNVMRVSNLLSSSPTQLAEQAKSYALGKVNNTIATETQKWLAQFGTARINFAFDRKGKLDNGALDLLVPLYDNNADWLFFSQLGYRNKDSRHTVNLGFGGRYFTPGWMYGLNTFFDHDVTGNNKRLGLGGEAWTDYVKLSANTYWRLSKWHDALHDKDYEERPANGFDLNSEFFLPAYPNLGSKLSYEQYFGDNVALFNRDSTQKNPSLARLGLSYTPIPLVTMGVDYKFGGSGHSETLFQANLNYRFGTPFSVQIAPDSVASMRTLAGSRYDLVERNNNIVLDYKKKPELAITLPDTLSGYSSQTVITSAKILSSKPLKKVNWQADKRFYENKGILLDRGNQDEQAELVLPKYVNNGINRYTLSATAEEEGGKSKTAQMNIDVEPFVIKAQSITSDGTDPVLADGKSPYHLAATITYGNKNNDSIRARAIPDVKWSIEPENPKAELSWDKSGTTNDQGQLTATLVSTEPLSNNTKVYLEMDGMPKMEITGDKRLTFTSVNSRYQITTQLVEPTGPLSIHHAEDIYTFKATILDQKGNPLRKEKIQASWTTTPNDSVTLKDITNGTTNDQGQLIASLHSTKAQEITVTLSIKDGPSHEFTKVSFEDDANQPVKIKDITFNPPQQPYAATASHKITVYAQLTDENDNDLRQGKKVNVQWFAMPEKLAGFKIDPAEGTFTTDQNGKIQATLTSTRAIKNAKVGLSVNGGDQVESDPFIFIAPSNLDASLDGNIIPPTGTMIGDGKTEYPFKVQLVDNTNNGSAMPNQSISGVTWGIKDNKFPNDVKLRVPEDQTTDEQGYLTAFLTSTKGVKNVIITATLSADKEKSVSVEIEPQPQLAHIRMNTKGTSSTKDFQQQEKPHNVHKNLIVTLLTPDDNKIISGKDNSHKVEFKSSNENMVKVNDEGQITFPVETFNIREKGTTTVTARVTNEETGEKSAYVYTFNPQQYIFTPTFSDEIDIIGGPACFNLRSQYIYGHSTSTVISVSTSDIGATDALLTENSFDREYDKEHFPDFVIFPDTSSNDHTLLKLWDSVSKSYKAFDYSRRELYTLEIDEERKRATQGRLICKLSKSSKFSPFGKDEEREAQSQ</sequence>
<dbReference type="InterPro" id="IPR003535">
    <property type="entry name" value="Intimin/invasin_bac"/>
</dbReference>